<dbReference type="InterPro" id="IPR012291">
    <property type="entry name" value="CBM2_carb-bd_dom_sf"/>
</dbReference>
<reference evidence="6 7" key="1">
    <citation type="submission" date="2019-01" db="EMBL/GenBank/DDBJ databases">
        <title>Draft genome sequence of Cellulomonas takizawaensis strain TKZ-21.</title>
        <authorList>
            <person name="Yamamura H."/>
            <person name="Hayashi T."/>
            <person name="Hamada M."/>
            <person name="Serisawa Y."/>
            <person name="Matsuyama K."/>
            <person name="Nakagawa Y."/>
            <person name="Otoguro M."/>
            <person name="Yanagida F."/>
            <person name="Hayakawa M."/>
        </authorList>
    </citation>
    <scope>NUCLEOTIDE SEQUENCE [LARGE SCALE GENOMIC DNA]</scope>
    <source>
        <strain evidence="6 7">NBRC12680</strain>
    </source>
</reference>
<evidence type="ECO:0000313" key="7">
    <source>
        <dbReference type="Proteomes" id="UP000289954"/>
    </source>
</evidence>
<feature type="region of interest" description="Disordered" evidence="3">
    <location>
        <begin position="572"/>
        <end position="659"/>
    </location>
</feature>
<protein>
    <recommendedName>
        <fullName evidence="5">CBM2 domain-containing protein</fullName>
    </recommendedName>
</protein>
<dbReference type="EMBL" id="BIMR01000077">
    <property type="protein sequence ID" value="GCE76168.1"/>
    <property type="molecule type" value="Genomic_DNA"/>
</dbReference>
<keyword evidence="1" id="KW-0378">Hydrolase</keyword>
<dbReference type="Pfam" id="PF19527">
    <property type="entry name" value="DUF6055"/>
    <property type="match status" value="1"/>
</dbReference>
<dbReference type="InterPro" id="IPR011004">
    <property type="entry name" value="Trimer_LpxA-like_sf"/>
</dbReference>
<dbReference type="Gene3D" id="2.160.10.10">
    <property type="entry name" value="Hexapeptide repeat proteins"/>
    <property type="match status" value="1"/>
</dbReference>
<dbReference type="Pfam" id="PF00553">
    <property type="entry name" value="CBM_2"/>
    <property type="match status" value="1"/>
</dbReference>
<evidence type="ECO:0000256" key="1">
    <source>
        <dbReference type="ARBA" id="ARBA00022801"/>
    </source>
</evidence>
<accession>A0A402DPZ2</accession>
<dbReference type="SUPFAM" id="SSF49384">
    <property type="entry name" value="Carbohydrate-binding domain"/>
    <property type="match status" value="1"/>
</dbReference>
<dbReference type="InterPro" id="IPR008965">
    <property type="entry name" value="CBM2/CBM3_carb-bd_dom_sf"/>
</dbReference>
<evidence type="ECO:0000256" key="2">
    <source>
        <dbReference type="ARBA" id="ARBA00023295"/>
    </source>
</evidence>
<evidence type="ECO:0000256" key="3">
    <source>
        <dbReference type="SAM" id="MobiDB-lite"/>
    </source>
</evidence>
<dbReference type="InterPro" id="IPR001919">
    <property type="entry name" value="CBD2"/>
</dbReference>
<feature type="compositionally biased region" description="Low complexity" evidence="3">
    <location>
        <begin position="614"/>
        <end position="639"/>
    </location>
</feature>
<dbReference type="GO" id="GO:0030247">
    <property type="term" value="F:polysaccharide binding"/>
    <property type="evidence" value="ECO:0007669"/>
    <property type="project" value="UniProtKB-UniRule"/>
</dbReference>
<feature type="chain" id="PRO_5039443641" description="CBM2 domain-containing protein" evidence="4">
    <location>
        <begin position="20"/>
        <end position="768"/>
    </location>
</feature>
<keyword evidence="4" id="KW-0732">Signal</keyword>
<dbReference type="OrthoDB" id="9802005at2"/>
<feature type="compositionally biased region" description="Basic and acidic residues" evidence="3">
    <location>
        <begin position="572"/>
        <end position="581"/>
    </location>
</feature>
<keyword evidence="2" id="KW-0326">Glycosidase</keyword>
<evidence type="ECO:0000259" key="5">
    <source>
        <dbReference type="PROSITE" id="PS51173"/>
    </source>
</evidence>
<name>A0A402DPZ2_9CELL</name>
<dbReference type="SMART" id="SM00637">
    <property type="entry name" value="CBD_II"/>
    <property type="match status" value="1"/>
</dbReference>
<dbReference type="PROSITE" id="PS51173">
    <property type="entry name" value="CBM2"/>
    <property type="match status" value="1"/>
</dbReference>
<dbReference type="InterPro" id="IPR045690">
    <property type="entry name" value="DUF6055"/>
</dbReference>
<comment type="caution">
    <text evidence="6">The sequence shown here is derived from an EMBL/GenBank/DDBJ whole genome shotgun (WGS) entry which is preliminary data.</text>
</comment>
<sequence>MARIGRAALVAALVVPVVAGGAVAVAIASNDTSKPVVVPETWEQAWRDGHVREGEDVVLAWGDLPGADPTRATLDLRFDPARAVTALDALYDVDVRDLAVAAEDGAIGSHKVVVVVEGTWSEGPGSARSATTAVAHGGLSGGSRGVSGAVDDGIGVVRTGVAALPGAGGVDVPAPSWPLARGFAEMVQEFAQREAPHGRLAADSAGAFADASAAYVATVGAAEGIGDPSDLVRSPWLPWSSARLGDGGWLLLQYLAERDGDGTVARIWRGGDGTQTALDAYRGGAGLSQVALNRRVTEYAMRTVTWDLGGSRTLADAVAQLDPVLLAGRTTPLDAVPDDPGHYRVPEAFAPSDYGFNLVHLKPERVGGTVHVRLRGNSTAADAGWSVGFVALAGDTARYSPVTEGDDEELQFALREGEQDVYLVVVGTPSRTHTIDSARGYGDVPRYPYELRVAGATVADETAATPAAGGHRHANGGGWVDDAARVDEDAYVGPYAVVRGDARVSGTARIEGRAWVEGGAVVEGAAVVRDMAVVRGDARLGGSVVVGGDAVVAFDCDAGTYVAYAPERTCDGRDAAPDRNEPAQPLPPEALAFSDPTLAPPVPPVVVAPDDEPTASPTPGASATPTPPGTTTAPPVAQGPVPPPADDTGAGGVAPPEPVTAGGCAATYRVTTSWEGDGKAWYQAEVAVTAGTAGVNGWAVSWTLPGSKNITAVWNAQLGTSGPSVTAENMSYNGTLKANETVVFGLQGSAPSSDVARAVPEVRCTQTR</sequence>
<evidence type="ECO:0000313" key="6">
    <source>
        <dbReference type="EMBL" id="GCE76168.1"/>
    </source>
</evidence>
<dbReference type="GO" id="GO:0004553">
    <property type="term" value="F:hydrolase activity, hydrolyzing O-glycosyl compounds"/>
    <property type="evidence" value="ECO:0007669"/>
    <property type="project" value="InterPro"/>
</dbReference>
<dbReference type="Gene3D" id="2.60.40.290">
    <property type="match status" value="1"/>
</dbReference>
<dbReference type="GO" id="GO:0005975">
    <property type="term" value="P:carbohydrate metabolic process"/>
    <property type="evidence" value="ECO:0007669"/>
    <property type="project" value="InterPro"/>
</dbReference>
<feature type="domain" description="CBM2" evidence="5">
    <location>
        <begin position="657"/>
        <end position="767"/>
    </location>
</feature>
<organism evidence="6 7">
    <name type="scientific">Cellulomonas biazotea</name>
    <dbReference type="NCBI Taxonomy" id="1709"/>
    <lineage>
        <taxon>Bacteria</taxon>
        <taxon>Bacillati</taxon>
        <taxon>Actinomycetota</taxon>
        <taxon>Actinomycetes</taxon>
        <taxon>Micrococcales</taxon>
        <taxon>Cellulomonadaceae</taxon>
        <taxon>Cellulomonas</taxon>
    </lineage>
</organism>
<evidence type="ECO:0000256" key="4">
    <source>
        <dbReference type="SAM" id="SignalP"/>
    </source>
</evidence>
<dbReference type="SUPFAM" id="SSF51161">
    <property type="entry name" value="Trimeric LpxA-like enzymes"/>
    <property type="match status" value="1"/>
</dbReference>
<dbReference type="Proteomes" id="UP000289954">
    <property type="component" value="Unassembled WGS sequence"/>
</dbReference>
<dbReference type="RefSeq" id="WP_130780768.1">
    <property type="nucleotide sequence ID" value="NZ_BIMR01000077.1"/>
</dbReference>
<gene>
    <name evidence="6" type="ORF">CBZ_12240</name>
</gene>
<keyword evidence="7" id="KW-1185">Reference proteome</keyword>
<proteinExistence type="predicted"/>
<dbReference type="AlphaFoldDB" id="A0A402DPZ2"/>
<feature type="signal peptide" evidence="4">
    <location>
        <begin position="1"/>
        <end position="19"/>
    </location>
</feature>